<dbReference type="EMBL" id="WIXE01013917">
    <property type="protein sequence ID" value="KAK5974697.1"/>
    <property type="molecule type" value="Genomic_DNA"/>
</dbReference>
<accession>A0AAN8FID6</accession>
<proteinExistence type="inferred from homology"/>
<dbReference type="Proteomes" id="UP001331761">
    <property type="component" value="Unassembled WGS sequence"/>
</dbReference>
<keyword evidence="9" id="KW-1185">Reference proteome</keyword>
<dbReference type="GO" id="GO:0005576">
    <property type="term" value="C:extracellular region"/>
    <property type="evidence" value="ECO:0007669"/>
    <property type="project" value="UniProtKB-SubCell"/>
</dbReference>
<dbReference type="InterPro" id="IPR002544">
    <property type="entry name" value="FMRFamid-related_peptide-like"/>
</dbReference>
<organism evidence="8 9">
    <name type="scientific">Trichostrongylus colubriformis</name>
    <name type="common">Black scour worm</name>
    <dbReference type="NCBI Taxonomy" id="6319"/>
    <lineage>
        <taxon>Eukaryota</taxon>
        <taxon>Metazoa</taxon>
        <taxon>Ecdysozoa</taxon>
        <taxon>Nematoda</taxon>
        <taxon>Chromadorea</taxon>
        <taxon>Rhabditida</taxon>
        <taxon>Rhabditina</taxon>
        <taxon>Rhabditomorpha</taxon>
        <taxon>Strongyloidea</taxon>
        <taxon>Trichostrongylidae</taxon>
        <taxon>Trichostrongylus</taxon>
    </lineage>
</organism>
<dbReference type="GO" id="GO:0007218">
    <property type="term" value="P:neuropeptide signaling pathway"/>
    <property type="evidence" value="ECO:0007669"/>
    <property type="project" value="UniProtKB-KW"/>
</dbReference>
<dbReference type="PANTHER" id="PTHR20986:SF15">
    <property type="entry name" value="FMRFAMIDE-LIKE NEUROPEPTIDES 13"/>
    <property type="match status" value="1"/>
</dbReference>
<reference evidence="8 9" key="1">
    <citation type="submission" date="2019-10" db="EMBL/GenBank/DDBJ databases">
        <title>Assembly and Annotation for the nematode Trichostrongylus colubriformis.</title>
        <authorList>
            <person name="Martin J."/>
        </authorList>
    </citation>
    <scope>NUCLEOTIDE SEQUENCE [LARGE SCALE GENOMIC DNA]</scope>
    <source>
        <strain evidence="8">G859</strain>
        <tissue evidence="8">Whole worm</tissue>
    </source>
</reference>
<protein>
    <submittedName>
        <fullName evidence="8">Uncharacterized protein</fullName>
    </submittedName>
</protein>
<keyword evidence="4" id="KW-0165">Cleavage on pair of basic residues</keyword>
<comment type="subcellular location">
    <subcellularLocation>
        <location evidence="1">Secreted</location>
    </subcellularLocation>
</comment>
<evidence type="ECO:0000256" key="6">
    <source>
        <dbReference type="ARBA" id="ARBA00023320"/>
    </source>
</evidence>
<dbReference type="EMBL" id="WIXE01022319">
    <property type="protein sequence ID" value="KAK5967586.1"/>
    <property type="molecule type" value="Genomic_DNA"/>
</dbReference>
<evidence type="ECO:0000256" key="2">
    <source>
        <dbReference type="ARBA" id="ARBA00006356"/>
    </source>
</evidence>
<evidence type="ECO:0000313" key="9">
    <source>
        <dbReference type="Proteomes" id="UP001331761"/>
    </source>
</evidence>
<keyword evidence="6" id="KW-0527">Neuropeptide</keyword>
<evidence type="ECO:0000256" key="5">
    <source>
        <dbReference type="ARBA" id="ARBA00022815"/>
    </source>
</evidence>
<name>A0AAN8FID6_TRICO</name>
<dbReference type="Pfam" id="PF01581">
    <property type="entry name" value="FARP"/>
    <property type="match status" value="4"/>
</dbReference>
<feature type="non-terminal residue" evidence="8">
    <location>
        <position position="1"/>
    </location>
</feature>
<keyword evidence="5" id="KW-0027">Amidation</keyword>
<dbReference type="AlphaFoldDB" id="A0AAN8FID6"/>
<evidence type="ECO:0000256" key="3">
    <source>
        <dbReference type="ARBA" id="ARBA00022525"/>
    </source>
</evidence>
<dbReference type="InterPro" id="IPR051041">
    <property type="entry name" value="FMRFamide-related_np"/>
</dbReference>
<evidence type="ECO:0000313" key="8">
    <source>
        <dbReference type="EMBL" id="KAK5974697.1"/>
    </source>
</evidence>
<evidence type="ECO:0000313" key="7">
    <source>
        <dbReference type="EMBL" id="KAK5967586.1"/>
    </source>
</evidence>
<keyword evidence="3" id="KW-0964">Secreted</keyword>
<gene>
    <name evidence="7" type="ORF">GCK32_014171</name>
    <name evidence="8" type="ORF">GCK32_017067</name>
</gene>
<comment type="similarity">
    <text evidence="2">Belongs to the FARP (FMRFamide related peptide) family.</text>
</comment>
<comment type="caution">
    <text evidence="8">The sequence shown here is derived from an EMBL/GenBank/DDBJ whole genome shotgun (WGS) entry which is preliminary data.</text>
</comment>
<evidence type="ECO:0000256" key="4">
    <source>
        <dbReference type="ARBA" id="ARBA00022685"/>
    </source>
</evidence>
<evidence type="ECO:0000256" key="1">
    <source>
        <dbReference type="ARBA" id="ARBA00004613"/>
    </source>
</evidence>
<dbReference type="PANTHER" id="PTHR20986">
    <property type="entry name" value="FMRFAMIDE-RELATED PEPTIDES"/>
    <property type="match status" value="1"/>
</dbReference>
<sequence length="136" mass="15535">EGASPLIRFGKRDPSGAPLIRFGRAPDAHPLIRFGKRTPNNAPFIRFGRDPYASPLIRFGKRSPAAPLIRNKSFVRKFKVWTFAQRFSFHSIRLEVENESKPCLSSQQLQIWHSLFFLHEPPSSSLSCHTSIHTHT</sequence>